<evidence type="ECO:0000313" key="3">
    <source>
        <dbReference type="Proteomes" id="UP000187429"/>
    </source>
</evidence>
<dbReference type="AlphaFoldDB" id="A0A1R1YPP5"/>
<dbReference type="EMBL" id="LSSM01000453">
    <property type="protein sequence ID" value="OMJ28864.1"/>
    <property type="molecule type" value="Genomic_DNA"/>
</dbReference>
<protein>
    <submittedName>
        <fullName evidence="2">Uncharacterized protein</fullName>
    </submittedName>
</protein>
<comment type="caution">
    <text evidence="2">The sequence shown here is derived from an EMBL/GenBank/DDBJ whole genome shotgun (WGS) entry which is preliminary data.</text>
</comment>
<reference evidence="3" key="2">
    <citation type="submission" date="2017-01" db="EMBL/GenBank/DDBJ databases">
        <authorList>
            <person name="Wang Y."/>
            <person name="White M."/>
            <person name="Kvist S."/>
            <person name="Moncalvo J.-M."/>
        </authorList>
    </citation>
    <scope>NUCLEOTIDE SEQUENCE [LARGE SCALE GENOMIC DNA]</scope>
    <source>
        <strain evidence="3">ID-206-W2</strain>
    </source>
</reference>
<keyword evidence="3" id="KW-1185">Reference proteome</keyword>
<proteinExistence type="predicted"/>
<reference evidence="2" key="1">
    <citation type="submission" date="2017-01" db="EMBL/GenBank/DDBJ databases">
        <authorList>
            <person name="Mah S.A."/>
            <person name="Swanson W.J."/>
            <person name="Moy G.W."/>
            <person name="Vacquier V.D."/>
        </authorList>
    </citation>
    <scope>NUCLEOTIDE SEQUENCE [LARGE SCALE GENOMIC DNA]</scope>
    <source>
        <strain evidence="2">ID-206-W2</strain>
    </source>
</reference>
<organism evidence="2 3">
    <name type="scientific">Smittium culicis</name>
    <dbReference type="NCBI Taxonomy" id="133412"/>
    <lineage>
        <taxon>Eukaryota</taxon>
        <taxon>Fungi</taxon>
        <taxon>Fungi incertae sedis</taxon>
        <taxon>Zoopagomycota</taxon>
        <taxon>Kickxellomycotina</taxon>
        <taxon>Harpellomycetes</taxon>
        <taxon>Harpellales</taxon>
        <taxon>Legeriomycetaceae</taxon>
        <taxon>Smittium</taxon>
    </lineage>
</organism>
<evidence type="ECO:0000313" key="1">
    <source>
        <dbReference type="EMBL" id="OMJ26239.1"/>
    </source>
</evidence>
<dbReference type="EMBL" id="LSSM01001508">
    <property type="protein sequence ID" value="OMJ26239.1"/>
    <property type="molecule type" value="Genomic_DNA"/>
</dbReference>
<evidence type="ECO:0000313" key="2">
    <source>
        <dbReference type="EMBL" id="OMJ28864.1"/>
    </source>
</evidence>
<dbReference type="OrthoDB" id="1470350at2759"/>
<dbReference type="Proteomes" id="UP000187429">
    <property type="component" value="Unassembled WGS sequence"/>
</dbReference>
<sequence>MASYKYRKTELYDGFKNVHKSVFSAHDEDFNRMRRRKVGPAFCKTGLDSVESLSINLFATNIKADLNQIFE</sequence>
<gene>
    <name evidence="2" type="ORF">AYI69_g1654</name>
    <name evidence="1" type="ORF">AYI69_g4046</name>
</gene>
<name>A0A1R1YPP5_9FUNG</name>
<accession>A0A1R1YPP5</accession>